<protein>
    <submittedName>
        <fullName evidence="3">PbsX family transcriptional regulator</fullName>
    </submittedName>
</protein>
<name>A0A9W5PYE7_BACCE</name>
<dbReference type="Proteomes" id="UP000014023">
    <property type="component" value="Unassembled WGS sequence"/>
</dbReference>
<accession>A0A9W5PYE7</accession>
<dbReference type="SUPFAM" id="SSF47413">
    <property type="entry name" value="lambda repressor-like DNA-binding domains"/>
    <property type="match status" value="1"/>
</dbReference>
<feature type="domain" description="HTH cro/C1-type" evidence="2">
    <location>
        <begin position="20"/>
        <end position="74"/>
    </location>
</feature>
<dbReference type="PROSITE" id="PS50943">
    <property type="entry name" value="HTH_CROC1"/>
    <property type="match status" value="1"/>
</dbReference>
<dbReference type="EMBL" id="AHFL01000062">
    <property type="protein sequence ID" value="EOO61586.1"/>
    <property type="molecule type" value="Genomic_DNA"/>
</dbReference>
<dbReference type="InterPro" id="IPR001387">
    <property type="entry name" value="Cro/C1-type_HTH"/>
</dbReference>
<dbReference type="PANTHER" id="PTHR46558">
    <property type="entry name" value="TRACRIPTIONAL REGULATORY PROTEIN-RELATED-RELATED"/>
    <property type="match status" value="1"/>
</dbReference>
<proteinExistence type="predicted"/>
<dbReference type="AlphaFoldDB" id="A0A9W5PYE7"/>
<reference evidence="3 4" key="1">
    <citation type="submission" date="2012-12" db="EMBL/GenBank/DDBJ databases">
        <title>The Genome Sequence of Bacillus cereus VD196.</title>
        <authorList>
            <consortium name="The Broad Institute Genome Sequencing Platform"/>
            <consortium name="The Broad Institute Genome Sequencing Center for Infectious Disease"/>
            <person name="Feldgarden M."/>
            <person name="Van der Auwera G.A."/>
            <person name="Mahillon J."/>
            <person name="Duprez V."/>
            <person name="Timmery S."/>
            <person name="Mattelet C."/>
            <person name="Dierick K."/>
            <person name="Sun M."/>
            <person name="Yu Z."/>
            <person name="Zhu L."/>
            <person name="Hu X."/>
            <person name="Shank E.B."/>
            <person name="Swiecicka I."/>
            <person name="Hansen B.M."/>
            <person name="Andrup L."/>
            <person name="Walker B."/>
            <person name="Young S.K."/>
            <person name="Zeng Q."/>
            <person name="Gargeya S."/>
            <person name="Fitzgerald M."/>
            <person name="Haas B."/>
            <person name="Abouelleil A."/>
            <person name="Alvarado L."/>
            <person name="Arachchi H.M."/>
            <person name="Berlin A.M."/>
            <person name="Chapman S.B."/>
            <person name="Dewar J."/>
            <person name="Goldberg J."/>
            <person name="Griggs A."/>
            <person name="Gujja S."/>
            <person name="Hansen M."/>
            <person name="Howarth C."/>
            <person name="Imamovic A."/>
            <person name="Larimer J."/>
            <person name="McCowan C."/>
            <person name="Murphy C."/>
            <person name="Neiman D."/>
            <person name="Pearson M."/>
            <person name="Priest M."/>
            <person name="Roberts A."/>
            <person name="Saif S."/>
            <person name="Shea T."/>
            <person name="Sisk P."/>
            <person name="Sykes S."/>
            <person name="Wortman J."/>
            <person name="Nusbaum C."/>
            <person name="Birren B."/>
        </authorList>
    </citation>
    <scope>NUCLEOTIDE SEQUENCE [LARGE SCALE GENOMIC DNA]</scope>
    <source>
        <strain evidence="3 4">VD196</strain>
    </source>
</reference>
<organism evidence="3 4">
    <name type="scientific">Bacillus cereus VD196</name>
    <dbReference type="NCBI Taxonomy" id="1053243"/>
    <lineage>
        <taxon>Bacteria</taxon>
        <taxon>Bacillati</taxon>
        <taxon>Bacillota</taxon>
        <taxon>Bacilli</taxon>
        <taxon>Bacillales</taxon>
        <taxon>Bacillaceae</taxon>
        <taxon>Bacillus</taxon>
        <taxon>Bacillus cereus group</taxon>
    </lineage>
</organism>
<evidence type="ECO:0000313" key="4">
    <source>
        <dbReference type="Proteomes" id="UP000014023"/>
    </source>
</evidence>
<comment type="caution">
    <text evidence="3">The sequence shown here is derived from an EMBL/GenBank/DDBJ whole genome shotgun (WGS) entry which is preliminary data.</text>
</comment>
<dbReference type="Pfam" id="PF01381">
    <property type="entry name" value="HTH_3"/>
    <property type="match status" value="1"/>
</dbReference>
<gene>
    <name evidence="3" type="ORF">IKE_05860</name>
</gene>
<evidence type="ECO:0000313" key="3">
    <source>
        <dbReference type="EMBL" id="EOO61586.1"/>
    </source>
</evidence>
<dbReference type="CDD" id="cd00093">
    <property type="entry name" value="HTH_XRE"/>
    <property type="match status" value="1"/>
</dbReference>
<dbReference type="GO" id="GO:0003677">
    <property type="term" value="F:DNA binding"/>
    <property type="evidence" value="ECO:0007669"/>
    <property type="project" value="UniProtKB-KW"/>
</dbReference>
<evidence type="ECO:0000259" key="2">
    <source>
        <dbReference type="PROSITE" id="PS50943"/>
    </source>
</evidence>
<dbReference type="PANTHER" id="PTHR46558:SF3">
    <property type="entry name" value="TRANSCRIPTIONAL REGULATOR"/>
    <property type="match status" value="1"/>
</dbReference>
<dbReference type="InterPro" id="IPR010982">
    <property type="entry name" value="Lambda_DNA-bd_dom_sf"/>
</dbReference>
<evidence type="ECO:0000256" key="1">
    <source>
        <dbReference type="ARBA" id="ARBA00023125"/>
    </source>
</evidence>
<dbReference type="SMART" id="SM00530">
    <property type="entry name" value="HTH_XRE"/>
    <property type="match status" value="1"/>
</dbReference>
<dbReference type="Gene3D" id="1.10.260.40">
    <property type="entry name" value="lambda repressor-like DNA-binding domains"/>
    <property type="match status" value="1"/>
</dbReference>
<keyword evidence="1" id="KW-0238">DNA-binding</keyword>
<sequence length="79" mass="9029">MESIKIIFTNGVYLMSVSKIKIARTEKGLTQQELAVLVNVTRQTIGLIELNKYNPSLKLCIDIAKSLDKTLDELFWEEK</sequence>